<dbReference type="GeneTree" id="ENSGT01000000215539"/>
<reference evidence="2" key="1">
    <citation type="submission" date="2025-08" db="UniProtKB">
        <authorList>
            <consortium name="Ensembl"/>
        </authorList>
    </citation>
    <scope>IDENTIFICATION</scope>
</reference>
<keyword evidence="3" id="KW-1185">Reference proteome</keyword>
<organism evidence="2 3">
    <name type="scientific">Laticauda laticaudata</name>
    <name type="common">Blue-ringed sea krait</name>
    <name type="synonym">Blue-lipped sea krait</name>
    <dbReference type="NCBI Taxonomy" id="8630"/>
    <lineage>
        <taxon>Eukaryota</taxon>
        <taxon>Metazoa</taxon>
        <taxon>Chordata</taxon>
        <taxon>Craniata</taxon>
        <taxon>Vertebrata</taxon>
        <taxon>Euteleostomi</taxon>
        <taxon>Lepidosauria</taxon>
        <taxon>Squamata</taxon>
        <taxon>Bifurcata</taxon>
        <taxon>Unidentata</taxon>
        <taxon>Episquamata</taxon>
        <taxon>Toxicofera</taxon>
        <taxon>Serpentes</taxon>
        <taxon>Colubroidea</taxon>
        <taxon>Elapidae</taxon>
        <taxon>Laticaudinae</taxon>
        <taxon>Laticauda</taxon>
    </lineage>
</organism>
<evidence type="ECO:0000313" key="2">
    <source>
        <dbReference type="Ensembl" id="ENSLLTP00000016279.1"/>
    </source>
</evidence>
<dbReference type="Proteomes" id="UP000694406">
    <property type="component" value="Unplaced"/>
</dbReference>
<evidence type="ECO:0000313" key="3">
    <source>
        <dbReference type="Proteomes" id="UP000694406"/>
    </source>
</evidence>
<dbReference type="InterPro" id="IPR032549">
    <property type="entry name" value="DUF4939"/>
</dbReference>
<sequence>FLPLQLACVLHGVTMDHLRADNDQLAQQVSLLATQAVQMQAVWPHHKCPVTVLDKFDVLLAQFSAFWVQFQFYMSLQPEDFRTNWDKVEFLISLLLGSAENWAMPNQLLDNYADSNGRDDGWRPHPLPSR</sequence>
<proteinExistence type="predicted"/>
<reference evidence="2" key="2">
    <citation type="submission" date="2025-09" db="UniProtKB">
        <authorList>
            <consortium name="Ensembl"/>
        </authorList>
    </citation>
    <scope>IDENTIFICATION</scope>
</reference>
<evidence type="ECO:0000259" key="1">
    <source>
        <dbReference type="Pfam" id="PF16297"/>
    </source>
</evidence>
<protein>
    <recommendedName>
        <fullName evidence="1">DUF4939 domain-containing protein</fullName>
    </recommendedName>
</protein>
<feature type="domain" description="DUF4939" evidence="1">
    <location>
        <begin position="44"/>
        <end position="107"/>
    </location>
</feature>
<name>A0A8C5SEA4_LATLA</name>
<dbReference type="Pfam" id="PF16297">
    <property type="entry name" value="DUF4939"/>
    <property type="match status" value="1"/>
</dbReference>
<dbReference type="Ensembl" id="ENSLLTT00000016896.1">
    <property type="protein sequence ID" value="ENSLLTP00000016279.1"/>
    <property type="gene ID" value="ENSLLTG00000012445.1"/>
</dbReference>
<accession>A0A8C5SEA4</accession>
<dbReference type="AlphaFoldDB" id="A0A8C5SEA4"/>